<dbReference type="InterPro" id="IPR036397">
    <property type="entry name" value="RNaseH_sf"/>
</dbReference>
<keyword evidence="2" id="KW-1185">Reference proteome</keyword>
<protein>
    <submittedName>
        <fullName evidence="1">Uncharacterized protein</fullName>
    </submittedName>
</protein>
<dbReference type="Proteomes" id="UP001283341">
    <property type="component" value="Unassembled WGS sequence"/>
</dbReference>
<gene>
    <name evidence="1" type="ORF">B0H66DRAFT_605242</name>
</gene>
<dbReference type="Gene3D" id="3.30.420.10">
    <property type="entry name" value="Ribonuclease H-like superfamily/Ribonuclease H"/>
    <property type="match status" value="1"/>
</dbReference>
<dbReference type="GO" id="GO:0003676">
    <property type="term" value="F:nucleic acid binding"/>
    <property type="evidence" value="ECO:0007669"/>
    <property type="project" value="InterPro"/>
</dbReference>
<comment type="caution">
    <text evidence="1">The sequence shown here is derived from an EMBL/GenBank/DDBJ whole genome shotgun (WGS) entry which is preliminary data.</text>
</comment>
<reference evidence="1" key="2">
    <citation type="submission" date="2023-06" db="EMBL/GenBank/DDBJ databases">
        <authorList>
            <consortium name="Lawrence Berkeley National Laboratory"/>
            <person name="Haridas S."/>
            <person name="Hensen N."/>
            <person name="Bonometti L."/>
            <person name="Westerberg I."/>
            <person name="Brannstrom I.O."/>
            <person name="Guillou S."/>
            <person name="Cros-Aarteil S."/>
            <person name="Calhoun S."/>
            <person name="Kuo A."/>
            <person name="Mondo S."/>
            <person name="Pangilinan J."/>
            <person name="Riley R."/>
            <person name="Labutti K."/>
            <person name="Andreopoulos B."/>
            <person name="Lipzen A."/>
            <person name="Chen C."/>
            <person name="Yanf M."/>
            <person name="Daum C."/>
            <person name="Ng V."/>
            <person name="Clum A."/>
            <person name="Steindorff A."/>
            <person name="Ohm R."/>
            <person name="Martin F."/>
            <person name="Silar P."/>
            <person name="Natvig D."/>
            <person name="Lalanne C."/>
            <person name="Gautier V."/>
            <person name="Ament-Velasquez S.L."/>
            <person name="Kruys A."/>
            <person name="Hutchinson M.I."/>
            <person name="Powell A.J."/>
            <person name="Barry K."/>
            <person name="Miller A.N."/>
            <person name="Grigoriev I.V."/>
            <person name="Debuchy R."/>
            <person name="Gladieux P."/>
            <person name="Thoren M.H."/>
            <person name="Johannesson H."/>
        </authorList>
    </citation>
    <scope>NUCLEOTIDE SEQUENCE</scope>
    <source>
        <strain evidence="1">CBS 118394</strain>
    </source>
</reference>
<dbReference type="EMBL" id="JAUEDM010000005">
    <property type="protein sequence ID" value="KAK3316973.1"/>
    <property type="molecule type" value="Genomic_DNA"/>
</dbReference>
<evidence type="ECO:0000313" key="1">
    <source>
        <dbReference type="EMBL" id="KAK3316973.1"/>
    </source>
</evidence>
<dbReference type="InterPro" id="IPR012337">
    <property type="entry name" value="RNaseH-like_sf"/>
</dbReference>
<sequence>MKKYARKNANKYAVLASHSDSDLGYDEREEQWLQTAEPTYSMVDTPYTIIDMLNKITTIPAATTEKSSTPILYLDLESINPSRYGTVSISHLESPSYTKVFFDVRNDSDALYAHFRVRLAGVEDPAADGKRGPGDNLPTISSRPAEVYWVTEHVLEATAPMKSHQKQRLLSVRTGEVRFIRGL</sequence>
<dbReference type="PANTHER" id="PTHR43040:SF1">
    <property type="entry name" value="RIBONUCLEASE D"/>
    <property type="match status" value="1"/>
</dbReference>
<dbReference type="SUPFAM" id="SSF53098">
    <property type="entry name" value="Ribonuclease H-like"/>
    <property type="match status" value="1"/>
</dbReference>
<organism evidence="1 2">
    <name type="scientific">Apodospora peruviana</name>
    <dbReference type="NCBI Taxonomy" id="516989"/>
    <lineage>
        <taxon>Eukaryota</taxon>
        <taxon>Fungi</taxon>
        <taxon>Dikarya</taxon>
        <taxon>Ascomycota</taxon>
        <taxon>Pezizomycotina</taxon>
        <taxon>Sordariomycetes</taxon>
        <taxon>Sordariomycetidae</taxon>
        <taxon>Sordariales</taxon>
        <taxon>Lasiosphaeriaceae</taxon>
        <taxon>Apodospora</taxon>
    </lineage>
</organism>
<name>A0AAE0I1N8_9PEZI</name>
<reference evidence="1" key="1">
    <citation type="journal article" date="2023" name="Mol. Phylogenet. Evol.">
        <title>Genome-scale phylogeny and comparative genomics of the fungal order Sordariales.</title>
        <authorList>
            <person name="Hensen N."/>
            <person name="Bonometti L."/>
            <person name="Westerberg I."/>
            <person name="Brannstrom I.O."/>
            <person name="Guillou S."/>
            <person name="Cros-Aarteil S."/>
            <person name="Calhoun S."/>
            <person name="Haridas S."/>
            <person name="Kuo A."/>
            <person name="Mondo S."/>
            <person name="Pangilinan J."/>
            <person name="Riley R."/>
            <person name="LaButti K."/>
            <person name="Andreopoulos B."/>
            <person name="Lipzen A."/>
            <person name="Chen C."/>
            <person name="Yan M."/>
            <person name="Daum C."/>
            <person name="Ng V."/>
            <person name="Clum A."/>
            <person name="Steindorff A."/>
            <person name="Ohm R.A."/>
            <person name="Martin F."/>
            <person name="Silar P."/>
            <person name="Natvig D.O."/>
            <person name="Lalanne C."/>
            <person name="Gautier V."/>
            <person name="Ament-Velasquez S.L."/>
            <person name="Kruys A."/>
            <person name="Hutchinson M.I."/>
            <person name="Powell A.J."/>
            <person name="Barry K."/>
            <person name="Miller A.N."/>
            <person name="Grigoriev I.V."/>
            <person name="Debuchy R."/>
            <person name="Gladieux P."/>
            <person name="Hiltunen Thoren M."/>
            <person name="Johannesson H."/>
        </authorList>
    </citation>
    <scope>NUCLEOTIDE SEQUENCE</scope>
    <source>
        <strain evidence="1">CBS 118394</strain>
    </source>
</reference>
<dbReference type="PANTHER" id="PTHR43040">
    <property type="entry name" value="RIBONUCLEASE D"/>
    <property type="match status" value="1"/>
</dbReference>
<accession>A0AAE0I1N8</accession>
<evidence type="ECO:0000313" key="2">
    <source>
        <dbReference type="Proteomes" id="UP001283341"/>
    </source>
</evidence>
<proteinExistence type="predicted"/>
<dbReference type="AlphaFoldDB" id="A0AAE0I1N8"/>